<dbReference type="Proteomes" id="UP000318478">
    <property type="component" value="Unassembled WGS sequence"/>
</dbReference>
<evidence type="ECO:0000256" key="2">
    <source>
        <dbReference type="ARBA" id="ARBA00022670"/>
    </source>
</evidence>
<protein>
    <submittedName>
        <fullName evidence="5">Putative serine protease HtrA</fullName>
    </submittedName>
</protein>
<name>A0A5C5YID4_9BACT</name>
<dbReference type="Gene3D" id="2.40.10.10">
    <property type="entry name" value="Trypsin-like serine proteases"/>
    <property type="match status" value="2"/>
</dbReference>
<dbReference type="Gene3D" id="2.30.42.10">
    <property type="match status" value="1"/>
</dbReference>
<dbReference type="OrthoDB" id="248175at2"/>
<keyword evidence="3" id="KW-0378">Hydrolase</keyword>
<dbReference type="SUPFAM" id="SSF50494">
    <property type="entry name" value="Trypsin-like serine proteases"/>
    <property type="match status" value="1"/>
</dbReference>
<comment type="caution">
    <text evidence="5">The sequence shown here is derived from an EMBL/GenBank/DDBJ whole genome shotgun (WGS) entry which is preliminary data.</text>
</comment>
<dbReference type="PANTHER" id="PTHR43343">
    <property type="entry name" value="PEPTIDASE S12"/>
    <property type="match status" value="1"/>
</dbReference>
<feature type="domain" description="PDZ" evidence="4">
    <location>
        <begin position="296"/>
        <end position="393"/>
    </location>
</feature>
<dbReference type="InterPro" id="IPR043504">
    <property type="entry name" value="Peptidase_S1_PA_chymotrypsin"/>
</dbReference>
<dbReference type="GO" id="GO:0006508">
    <property type="term" value="P:proteolysis"/>
    <property type="evidence" value="ECO:0007669"/>
    <property type="project" value="UniProtKB-KW"/>
</dbReference>
<evidence type="ECO:0000313" key="5">
    <source>
        <dbReference type="EMBL" id="TWT74619.1"/>
    </source>
</evidence>
<evidence type="ECO:0000256" key="1">
    <source>
        <dbReference type="ARBA" id="ARBA00010541"/>
    </source>
</evidence>
<dbReference type="InterPro" id="IPR036034">
    <property type="entry name" value="PDZ_sf"/>
</dbReference>
<keyword evidence="6" id="KW-1185">Reference proteome</keyword>
<dbReference type="SUPFAM" id="SSF50156">
    <property type="entry name" value="PDZ domain-like"/>
    <property type="match status" value="1"/>
</dbReference>
<keyword evidence="2 5" id="KW-0645">Protease</keyword>
<dbReference type="InterPro" id="IPR001478">
    <property type="entry name" value="PDZ"/>
</dbReference>
<dbReference type="Pfam" id="PF13365">
    <property type="entry name" value="Trypsin_2"/>
    <property type="match status" value="1"/>
</dbReference>
<dbReference type="PRINTS" id="PR00834">
    <property type="entry name" value="PROTEASES2C"/>
</dbReference>
<evidence type="ECO:0000256" key="3">
    <source>
        <dbReference type="ARBA" id="ARBA00022801"/>
    </source>
</evidence>
<dbReference type="RefSeq" id="WP_146589136.1">
    <property type="nucleotide sequence ID" value="NZ_SJPO01000008.1"/>
</dbReference>
<comment type="similarity">
    <text evidence="1">Belongs to the peptidase S1C family.</text>
</comment>
<dbReference type="InterPro" id="IPR009003">
    <property type="entry name" value="Peptidase_S1_PA"/>
</dbReference>
<evidence type="ECO:0000313" key="6">
    <source>
        <dbReference type="Proteomes" id="UP000318478"/>
    </source>
</evidence>
<organism evidence="5 6">
    <name type="scientific">Posidoniimonas polymericola</name>
    <dbReference type="NCBI Taxonomy" id="2528002"/>
    <lineage>
        <taxon>Bacteria</taxon>
        <taxon>Pseudomonadati</taxon>
        <taxon>Planctomycetota</taxon>
        <taxon>Planctomycetia</taxon>
        <taxon>Pirellulales</taxon>
        <taxon>Lacipirellulaceae</taxon>
        <taxon>Posidoniimonas</taxon>
    </lineage>
</organism>
<dbReference type="InterPro" id="IPR001940">
    <property type="entry name" value="Peptidase_S1C"/>
</dbReference>
<proteinExistence type="inferred from homology"/>
<dbReference type="GO" id="GO:0004252">
    <property type="term" value="F:serine-type endopeptidase activity"/>
    <property type="evidence" value="ECO:0007669"/>
    <property type="project" value="InterPro"/>
</dbReference>
<dbReference type="AlphaFoldDB" id="A0A5C5YID4"/>
<accession>A0A5C5YID4</accession>
<sequence length="397" mass="42593">MHSLRNRTTLTCVLCTLAGAVIGAALMAGRVELPSVETPAYAQTTLSEPHSAYAVNQANARPQQRQPPLALTPEELANIRVYEVAQQAVVNITTSTMQADRFFGVQHAQGSGSGSIIDRQGHILTNNHVIEGAAEIQVTLSNGETYEAQLVGADAEYDMAVLKIDAPADRLVPIEMGTSDDLRVGQKAFAVGNPFGLEGTLTTGIVSSLNRSLPSRVSNRSMTSMIQTDAAMNPGNSGGPLLDSRARMIGMNVAIASKSGQNSGVGFAIPVNRVRRFLPELIEHGKVVRPDHGIIDLMVTNNGLTIARLRPNGPADQAGLRGFRIVRRERRQGAVRYIDTRIDRSYADSIVAIDGAPVQSAEQFLEAIDRFSPGDEVPVTVIREGRRLDVSLRLGAT</sequence>
<dbReference type="PANTHER" id="PTHR43343:SF3">
    <property type="entry name" value="PROTEASE DO-LIKE 8, CHLOROPLASTIC"/>
    <property type="match status" value="1"/>
</dbReference>
<evidence type="ECO:0000259" key="4">
    <source>
        <dbReference type="Pfam" id="PF13180"/>
    </source>
</evidence>
<reference evidence="5 6" key="1">
    <citation type="submission" date="2019-02" db="EMBL/GenBank/DDBJ databases">
        <title>Deep-cultivation of Planctomycetes and their phenomic and genomic characterization uncovers novel biology.</title>
        <authorList>
            <person name="Wiegand S."/>
            <person name="Jogler M."/>
            <person name="Boedeker C."/>
            <person name="Pinto D."/>
            <person name="Vollmers J."/>
            <person name="Rivas-Marin E."/>
            <person name="Kohn T."/>
            <person name="Peeters S.H."/>
            <person name="Heuer A."/>
            <person name="Rast P."/>
            <person name="Oberbeckmann S."/>
            <person name="Bunk B."/>
            <person name="Jeske O."/>
            <person name="Meyerdierks A."/>
            <person name="Storesund J.E."/>
            <person name="Kallscheuer N."/>
            <person name="Luecker S."/>
            <person name="Lage O.M."/>
            <person name="Pohl T."/>
            <person name="Merkel B.J."/>
            <person name="Hornburger P."/>
            <person name="Mueller R.-W."/>
            <person name="Bruemmer F."/>
            <person name="Labrenz M."/>
            <person name="Spormann A.M."/>
            <person name="Op Den Camp H."/>
            <person name="Overmann J."/>
            <person name="Amann R."/>
            <person name="Jetten M.S.M."/>
            <person name="Mascher T."/>
            <person name="Medema M.H."/>
            <person name="Devos D.P."/>
            <person name="Kaster A.-K."/>
            <person name="Ovreas L."/>
            <person name="Rohde M."/>
            <person name="Galperin M.Y."/>
            <person name="Jogler C."/>
        </authorList>
    </citation>
    <scope>NUCLEOTIDE SEQUENCE [LARGE SCALE GENOMIC DNA]</scope>
    <source>
        <strain evidence="5 6">Pla123a</strain>
    </source>
</reference>
<dbReference type="InterPro" id="IPR051201">
    <property type="entry name" value="Chloro_Bact_Ser_Proteases"/>
</dbReference>
<dbReference type="Pfam" id="PF13180">
    <property type="entry name" value="PDZ_2"/>
    <property type="match status" value="1"/>
</dbReference>
<dbReference type="EMBL" id="SJPO01000008">
    <property type="protein sequence ID" value="TWT74619.1"/>
    <property type="molecule type" value="Genomic_DNA"/>
</dbReference>
<gene>
    <name evidence="5" type="primary">htrA_3</name>
    <name evidence="5" type="ORF">Pla123a_34430</name>
</gene>